<dbReference type="Proteomes" id="UP000218287">
    <property type="component" value="Chromosome"/>
</dbReference>
<evidence type="ECO:0000313" key="2">
    <source>
        <dbReference type="Proteomes" id="UP000218287"/>
    </source>
</evidence>
<dbReference type="EMBL" id="AP018174">
    <property type="protein sequence ID" value="BAY17827.1"/>
    <property type="molecule type" value="Genomic_DNA"/>
</dbReference>
<gene>
    <name evidence="1" type="ORF">NIES21_36690</name>
</gene>
<reference evidence="1 2" key="1">
    <citation type="submission" date="2017-06" db="EMBL/GenBank/DDBJ databases">
        <title>Genome sequencing of cyanobaciteial culture collection at National Institute for Environmental Studies (NIES).</title>
        <authorList>
            <person name="Hirose Y."/>
            <person name="Shimura Y."/>
            <person name="Fujisawa T."/>
            <person name="Nakamura Y."/>
            <person name="Kawachi M."/>
        </authorList>
    </citation>
    <scope>NUCLEOTIDE SEQUENCE [LARGE SCALE GENOMIC DNA]</scope>
    <source>
        <strain evidence="1 2">NIES-21</strain>
    </source>
</reference>
<keyword evidence="2" id="KW-1185">Reference proteome</keyword>
<evidence type="ECO:0000313" key="1">
    <source>
        <dbReference type="EMBL" id="BAY17827.1"/>
    </source>
</evidence>
<accession>A0A1Z4GJZ7</accession>
<proteinExistence type="predicted"/>
<protein>
    <submittedName>
        <fullName evidence="1">Uncharacterized protein</fullName>
    </submittedName>
</protein>
<dbReference type="AlphaFoldDB" id="A0A1Z4GJZ7"/>
<name>A0A1Z4GJZ7_9CYAN</name>
<organism evidence="1 2">
    <name type="scientific">Anabaenopsis circularis NIES-21</name>
    <dbReference type="NCBI Taxonomy" id="1085406"/>
    <lineage>
        <taxon>Bacteria</taxon>
        <taxon>Bacillati</taxon>
        <taxon>Cyanobacteriota</taxon>
        <taxon>Cyanophyceae</taxon>
        <taxon>Nostocales</taxon>
        <taxon>Nodulariaceae</taxon>
        <taxon>Anabaenopsis</taxon>
    </lineage>
</organism>
<sequence>MQQVYKFMGIFLTNVNIGRRDAIAYYLLLMPFDTQED</sequence>